<comment type="caution">
    <text evidence="2">The sequence shown here is derived from an EMBL/GenBank/DDBJ whole genome shotgun (WGS) entry which is preliminary data.</text>
</comment>
<protein>
    <recommendedName>
        <fullName evidence="1">Reverse transcriptase domain-containing protein</fullName>
    </recommendedName>
</protein>
<dbReference type="InterPro" id="IPR043128">
    <property type="entry name" value="Rev_trsase/Diguanyl_cyclase"/>
</dbReference>
<organism evidence="2 3">
    <name type="scientific">Streblomastix strix</name>
    <dbReference type="NCBI Taxonomy" id="222440"/>
    <lineage>
        <taxon>Eukaryota</taxon>
        <taxon>Metamonada</taxon>
        <taxon>Preaxostyla</taxon>
        <taxon>Oxymonadida</taxon>
        <taxon>Streblomastigidae</taxon>
        <taxon>Streblomastix</taxon>
    </lineage>
</organism>
<feature type="domain" description="Reverse transcriptase" evidence="1">
    <location>
        <begin position="57"/>
        <end position="221"/>
    </location>
</feature>
<dbReference type="EMBL" id="SNRW01007395">
    <property type="protein sequence ID" value="KAA6381309.1"/>
    <property type="molecule type" value="Genomic_DNA"/>
</dbReference>
<dbReference type="OrthoDB" id="7486164at2759"/>
<dbReference type="Proteomes" id="UP000324800">
    <property type="component" value="Unassembled WGS sequence"/>
</dbReference>
<dbReference type="AlphaFoldDB" id="A0A5J4VG16"/>
<evidence type="ECO:0000313" key="2">
    <source>
        <dbReference type="EMBL" id="KAA6381309.1"/>
    </source>
</evidence>
<sequence length="222" mass="26335">MKEIQIIRAEEHLATTEHSYGQQDSRGAPIGARLLLFLSEWQKLGAKAVIEQEQVSKLMEIVNQELKDHVIEKVSDNQVLFYNSIFCEQKKKGKWRKILDCLIFNRQIQVESFKIEGVRDQRLTPTRRLFDKLFLAFYFKKKSYWYRGMLFGVALAPRIFAMILKKVITEIRKQWKEIRITVYSDVILLQHQQSAVLQNATRQIKRYLKTLGWQIVEEKSTR</sequence>
<dbReference type="InterPro" id="IPR043502">
    <property type="entry name" value="DNA/RNA_pol_sf"/>
</dbReference>
<evidence type="ECO:0000313" key="3">
    <source>
        <dbReference type="Proteomes" id="UP000324800"/>
    </source>
</evidence>
<dbReference type="InterPro" id="IPR000477">
    <property type="entry name" value="RT_dom"/>
</dbReference>
<gene>
    <name evidence="2" type="ORF">EZS28_023163</name>
</gene>
<dbReference type="Gene3D" id="3.30.70.270">
    <property type="match status" value="1"/>
</dbReference>
<dbReference type="Gene3D" id="3.10.10.10">
    <property type="entry name" value="HIV Type 1 Reverse Transcriptase, subunit A, domain 1"/>
    <property type="match status" value="1"/>
</dbReference>
<reference evidence="2 3" key="1">
    <citation type="submission" date="2019-03" db="EMBL/GenBank/DDBJ databases">
        <title>Single cell metagenomics reveals metabolic interactions within the superorganism composed of flagellate Streblomastix strix and complex community of Bacteroidetes bacteria on its surface.</title>
        <authorList>
            <person name="Treitli S.C."/>
            <person name="Kolisko M."/>
            <person name="Husnik F."/>
            <person name="Keeling P."/>
            <person name="Hampl V."/>
        </authorList>
    </citation>
    <scope>NUCLEOTIDE SEQUENCE [LARGE SCALE GENOMIC DNA]</scope>
    <source>
        <strain evidence="2">ST1C</strain>
    </source>
</reference>
<dbReference type="Pfam" id="PF00078">
    <property type="entry name" value="RVT_1"/>
    <property type="match status" value="1"/>
</dbReference>
<dbReference type="PANTHER" id="PTHR33050:SF7">
    <property type="entry name" value="RIBONUCLEASE H"/>
    <property type="match status" value="1"/>
</dbReference>
<dbReference type="InterPro" id="IPR052055">
    <property type="entry name" value="Hepadnavirus_pol/RT"/>
</dbReference>
<dbReference type="PANTHER" id="PTHR33050">
    <property type="entry name" value="REVERSE TRANSCRIPTASE DOMAIN-CONTAINING PROTEIN"/>
    <property type="match status" value="1"/>
</dbReference>
<dbReference type="SUPFAM" id="SSF56672">
    <property type="entry name" value="DNA/RNA polymerases"/>
    <property type="match status" value="1"/>
</dbReference>
<name>A0A5J4VG16_9EUKA</name>
<accession>A0A5J4VG16</accession>
<evidence type="ECO:0000259" key="1">
    <source>
        <dbReference type="Pfam" id="PF00078"/>
    </source>
</evidence>
<proteinExistence type="predicted"/>